<dbReference type="FunFam" id="3.40.5.10:FF:000005">
    <property type="entry name" value="39S ribosomal protein L9, mitochondrial"/>
    <property type="match status" value="1"/>
</dbReference>
<dbReference type="SMART" id="SM00148">
    <property type="entry name" value="PLCXc"/>
    <property type="match status" value="1"/>
</dbReference>
<dbReference type="InterPro" id="IPR054302">
    <property type="entry name" value="Ribosomal_bL9m_C"/>
</dbReference>
<dbReference type="GO" id="GO:0008081">
    <property type="term" value="F:phosphoric diester hydrolase activity"/>
    <property type="evidence" value="ECO:0007669"/>
    <property type="project" value="InterPro"/>
</dbReference>
<dbReference type="InterPro" id="IPR056864">
    <property type="entry name" value="MRP-L9_N"/>
</dbReference>
<dbReference type="GO" id="GO:0005840">
    <property type="term" value="C:ribosome"/>
    <property type="evidence" value="ECO:0007669"/>
    <property type="project" value="UniProtKB-KW"/>
</dbReference>
<dbReference type="Gene3D" id="3.20.20.190">
    <property type="entry name" value="Phosphatidylinositol (PI) phosphodiesterase"/>
    <property type="match status" value="1"/>
</dbReference>
<dbReference type="Pfam" id="PF25131">
    <property type="entry name" value="bL9m_N"/>
    <property type="match status" value="1"/>
</dbReference>
<evidence type="ECO:0000256" key="10">
    <source>
        <dbReference type="SAM" id="Phobius"/>
    </source>
</evidence>
<keyword evidence="14" id="KW-1185">Reference proteome</keyword>
<dbReference type="InterPro" id="IPR036935">
    <property type="entry name" value="Ribosomal_bL9_N_sf"/>
</dbReference>
<comment type="caution">
    <text evidence="13">The sequence shown here is derived from an EMBL/GenBank/DDBJ whole genome shotgun (WGS) entry which is preliminary data.</text>
</comment>
<dbReference type="Pfam" id="PF22078">
    <property type="entry name" value="Ribosomal_bL9m_C"/>
    <property type="match status" value="1"/>
</dbReference>
<keyword evidence="10" id="KW-1133">Transmembrane helix</keyword>
<evidence type="ECO:0000256" key="4">
    <source>
        <dbReference type="ARBA" id="ARBA00022980"/>
    </source>
</evidence>
<evidence type="ECO:0000256" key="2">
    <source>
        <dbReference type="ARBA" id="ARBA00010605"/>
    </source>
</evidence>
<evidence type="ECO:0000256" key="11">
    <source>
        <dbReference type="SAM" id="SignalP"/>
    </source>
</evidence>
<dbReference type="GO" id="GO:0006412">
    <property type="term" value="P:translation"/>
    <property type="evidence" value="ECO:0007669"/>
    <property type="project" value="InterPro"/>
</dbReference>
<dbReference type="Proteomes" id="UP001279410">
    <property type="component" value="Unassembled WGS sequence"/>
</dbReference>
<evidence type="ECO:0000259" key="12">
    <source>
        <dbReference type="SMART" id="SM00148"/>
    </source>
</evidence>
<dbReference type="EMBL" id="BRZM01000037">
    <property type="protein sequence ID" value="GLD59183.1"/>
    <property type="molecule type" value="Genomic_DNA"/>
</dbReference>
<comment type="subcellular location">
    <subcellularLocation>
        <location evidence="1">Mitochondrion</location>
    </subcellularLocation>
</comment>
<evidence type="ECO:0000313" key="14">
    <source>
        <dbReference type="Proteomes" id="UP001279410"/>
    </source>
</evidence>
<comment type="similarity">
    <text evidence="2">Belongs to the bacterial ribosomal protein bL9 family.</text>
</comment>
<dbReference type="SUPFAM" id="SSF55658">
    <property type="entry name" value="L9 N-domain-like"/>
    <property type="match status" value="1"/>
</dbReference>
<feature type="transmembrane region" description="Helical" evidence="10">
    <location>
        <begin position="419"/>
        <end position="443"/>
    </location>
</feature>
<reference evidence="13" key="1">
    <citation type="submission" date="2022-08" db="EMBL/GenBank/DDBJ databases">
        <title>Genome sequencing of akame (Lates japonicus).</title>
        <authorList>
            <person name="Hashiguchi Y."/>
            <person name="Takahashi H."/>
        </authorList>
    </citation>
    <scope>NUCLEOTIDE SEQUENCE</scope>
    <source>
        <strain evidence="13">Kochi</strain>
    </source>
</reference>
<dbReference type="Pfam" id="PF01281">
    <property type="entry name" value="Ribosomal_L9_N"/>
    <property type="match status" value="1"/>
</dbReference>
<evidence type="ECO:0000256" key="8">
    <source>
        <dbReference type="ARBA" id="ARBA00035381"/>
    </source>
</evidence>
<evidence type="ECO:0000256" key="6">
    <source>
        <dbReference type="ARBA" id="ARBA00023274"/>
    </source>
</evidence>
<dbReference type="GO" id="GO:1990904">
    <property type="term" value="C:ribonucleoprotein complex"/>
    <property type="evidence" value="ECO:0007669"/>
    <property type="project" value="UniProtKB-KW"/>
</dbReference>
<dbReference type="Pfam" id="PF00388">
    <property type="entry name" value="PI-PLC-X"/>
    <property type="match status" value="1"/>
</dbReference>
<protein>
    <recommendedName>
        <fullName evidence="7">Large ribosomal subunit protein bL9m</fullName>
    </recommendedName>
    <alternativeName>
        <fullName evidence="8">39S ribosomal protein L9, mitochondrial</fullName>
    </alternativeName>
</protein>
<dbReference type="GO" id="GO:0003735">
    <property type="term" value="F:structural constituent of ribosome"/>
    <property type="evidence" value="ECO:0007669"/>
    <property type="project" value="InterPro"/>
</dbReference>
<feature type="transmembrane region" description="Helical" evidence="10">
    <location>
        <begin position="353"/>
        <end position="375"/>
    </location>
</feature>
<keyword evidence="6" id="KW-0687">Ribonucleoprotein</keyword>
<dbReference type="InterPro" id="IPR009027">
    <property type="entry name" value="Ribosomal_bL9/RNase_H1_N"/>
</dbReference>
<feature type="compositionally biased region" description="Low complexity" evidence="9">
    <location>
        <begin position="726"/>
        <end position="769"/>
    </location>
</feature>
<dbReference type="InterPro" id="IPR000909">
    <property type="entry name" value="PLipase_C_PInositol-sp_X_dom"/>
</dbReference>
<dbReference type="Gene3D" id="3.40.5.10">
    <property type="entry name" value="Ribosomal protein L9, N-terminal domain"/>
    <property type="match status" value="1"/>
</dbReference>
<feature type="transmembrane region" description="Helical" evidence="10">
    <location>
        <begin position="387"/>
        <end position="407"/>
    </location>
</feature>
<evidence type="ECO:0000256" key="7">
    <source>
        <dbReference type="ARBA" id="ARBA00035194"/>
    </source>
</evidence>
<evidence type="ECO:0000256" key="9">
    <source>
        <dbReference type="SAM" id="MobiDB-lite"/>
    </source>
</evidence>
<keyword evidence="10" id="KW-0472">Membrane</keyword>
<keyword evidence="4" id="KW-0689">Ribosomal protein</keyword>
<keyword evidence="5" id="KW-0496">Mitochondrion</keyword>
<dbReference type="InterPro" id="IPR017946">
    <property type="entry name" value="PLC-like_Pdiesterase_TIM-brl"/>
</dbReference>
<dbReference type="CDD" id="cd08586">
    <property type="entry name" value="PI-PLCc_BcPLC_like"/>
    <property type="match status" value="1"/>
</dbReference>
<accession>A0AAD3MS54</accession>
<feature type="chain" id="PRO_5042218829" description="Large ribosomal subunit protein bL9m" evidence="11">
    <location>
        <begin position="31"/>
        <end position="769"/>
    </location>
</feature>
<keyword evidence="10" id="KW-0812">Transmembrane</keyword>
<organism evidence="13 14">
    <name type="scientific">Lates japonicus</name>
    <name type="common">Japanese lates</name>
    <dbReference type="NCBI Taxonomy" id="270547"/>
    <lineage>
        <taxon>Eukaryota</taxon>
        <taxon>Metazoa</taxon>
        <taxon>Chordata</taxon>
        <taxon>Craniata</taxon>
        <taxon>Vertebrata</taxon>
        <taxon>Euteleostomi</taxon>
        <taxon>Actinopterygii</taxon>
        <taxon>Neopterygii</taxon>
        <taxon>Teleostei</taxon>
        <taxon>Neoteleostei</taxon>
        <taxon>Acanthomorphata</taxon>
        <taxon>Carangaria</taxon>
        <taxon>Carangaria incertae sedis</taxon>
        <taxon>Centropomidae</taxon>
        <taxon>Lates</taxon>
    </lineage>
</organism>
<dbReference type="InterPro" id="IPR000244">
    <property type="entry name" value="Ribosomal_bL9"/>
</dbReference>
<evidence type="ECO:0000256" key="1">
    <source>
        <dbReference type="ARBA" id="ARBA00004173"/>
    </source>
</evidence>
<evidence type="ECO:0000256" key="5">
    <source>
        <dbReference type="ARBA" id="ARBA00023128"/>
    </source>
</evidence>
<feature type="transmembrane region" description="Helical" evidence="10">
    <location>
        <begin position="464"/>
        <end position="483"/>
    </location>
</feature>
<gene>
    <name evidence="13" type="ORF">AKAME5_001120500</name>
</gene>
<feature type="region of interest" description="Disordered" evidence="9">
    <location>
        <begin position="701"/>
        <end position="769"/>
    </location>
</feature>
<evidence type="ECO:0000313" key="13">
    <source>
        <dbReference type="EMBL" id="GLD59183.1"/>
    </source>
</evidence>
<dbReference type="GO" id="GO:0005739">
    <property type="term" value="C:mitochondrion"/>
    <property type="evidence" value="ECO:0007669"/>
    <property type="project" value="UniProtKB-SubCell"/>
</dbReference>
<dbReference type="InterPro" id="IPR020070">
    <property type="entry name" value="Ribosomal_bL9_N"/>
</dbReference>
<dbReference type="AlphaFoldDB" id="A0AAD3MS54"/>
<feature type="domain" description="Phosphatidylinositol-specific phospholipase C X" evidence="12">
    <location>
        <begin position="56"/>
        <end position="193"/>
    </location>
</feature>
<dbReference type="PANTHER" id="PTHR21368">
    <property type="entry name" value="50S RIBOSOMAL PROTEIN L9"/>
    <property type="match status" value="1"/>
</dbReference>
<feature type="signal peptide" evidence="11">
    <location>
        <begin position="1"/>
        <end position="30"/>
    </location>
</feature>
<evidence type="ECO:0000256" key="3">
    <source>
        <dbReference type="ARBA" id="ARBA00022946"/>
    </source>
</evidence>
<keyword evidence="3" id="KW-0809">Transit peptide</keyword>
<dbReference type="SUPFAM" id="SSF51695">
    <property type="entry name" value="PLC-like phosphodiesterases"/>
    <property type="match status" value="1"/>
</dbReference>
<proteinExistence type="inferred from homology"/>
<keyword evidence="11" id="KW-0732">Signal</keyword>
<dbReference type="PROSITE" id="PS50007">
    <property type="entry name" value="PIPLC_X_DOMAIN"/>
    <property type="match status" value="1"/>
</dbReference>
<sequence>MRDITGCPVKMQRMLNELMFLLGVIGLSYGAIQRPDYDDTPNPEFLNPSWMATIPDDQPLSEVTMPGTHNTMALYGGVYAECQTWSLASQLQAGVRFLDVRVRHVKGNLTIHHGVSYQRAHFGHVLEGVADFLREYPSEAVLMRVKEEFSETYDIYGAVVDYINRYAHWDLLWHSRLVPTMGEARGKLIILQDFSGPDLGMRYGSMDIADDWRVPTLLHVEEKWQSVYEHLEAAPTGNKAQIFLTYSSGAGVFAYPRAVAQRINAQLYDYLRAKTDLNQRLGIICMDFPSAPIIQMIIDFQLKEDLSGVVFEPGRMQGGWGGRADAEALGIRFWTDMDSSRQVDFRPRSAGSISALVVVNIIWWMVMIAAIGMGTIHLGHCQVEPNIPIYLIVMGAASIISLCLTYTGGIWDDGAACILSSACIALLHLFTFCWFIAGTVWVYSVYPPSYTPGKHYCHKTVFQFAFIVTTFMWVVDLLSQAAVRSFSVTPAQNTVVVERWWQVPLPKIGKPARLHPRRHRIYKLVEDTKNTPTNRMELILTQTVPKLGGRGETVFVKKSFGRNKLLLEGLAVYPSPENKQMFAEELRLLREGRPEDRIQTRTGQLTVDFLKRSQLKINKMPSEEFQLTKEVVCRQLLKKLGVVVPLQALTLPFEPIKEVGDYWCEVTVNGINTVRIPMSLLPYEDQSAAYKKQLKIQKQQQQQAAADISEDSDEDEGVVKAEAGKDSASQVSEASASSAGASAAEETTASGTQTTQDTTAPPSDSLKKN</sequence>
<name>A0AAD3MS54_LATJO</name>
<dbReference type="GO" id="GO:0006629">
    <property type="term" value="P:lipid metabolic process"/>
    <property type="evidence" value="ECO:0007669"/>
    <property type="project" value="InterPro"/>
</dbReference>